<name>A0A5N0TQD7_9MICO</name>
<dbReference type="PANTHER" id="PTHR41521">
    <property type="match status" value="1"/>
</dbReference>
<dbReference type="InterPro" id="IPR011008">
    <property type="entry name" value="Dimeric_a/b-barrel"/>
</dbReference>
<dbReference type="RefSeq" id="WP_150891471.1">
    <property type="nucleotide sequence ID" value="NZ_VYUY01000002.1"/>
</dbReference>
<keyword evidence="3" id="KW-1185">Reference proteome</keyword>
<feature type="domain" description="DUF1330" evidence="1">
    <location>
        <begin position="4"/>
        <end position="96"/>
    </location>
</feature>
<proteinExistence type="predicted"/>
<dbReference type="Proteomes" id="UP000326838">
    <property type="component" value="Unassembled WGS sequence"/>
</dbReference>
<protein>
    <submittedName>
        <fullName evidence="2">DUF1330 domain-containing protein</fullName>
    </submittedName>
</protein>
<accession>A0A5N0TQD7</accession>
<dbReference type="AlphaFoldDB" id="A0A5N0TQD7"/>
<evidence type="ECO:0000313" key="3">
    <source>
        <dbReference type="Proteomes" id="UP000326838"/>
    </source>
</evidence>
<organism evidence="2 3">
    <name type="scientific">Microbacterium caowuchunii</name>
    <dbReference type="NCBI Taxonomy" id="2614638"/>
    <lineage>
        <taxon>Bacteria</taxon>
        <taxon>Bacillati</taxon>
        <taxon>Actinomycetota</taxon>
        <taxon>Actinomycetes</taxon>
        <taxon>Micrococcales</taxon>
        <taxon>Microbacteriaceae</taxon>
        <taxon>Microbacterium</taxon>
    </lineage>
</organism>
<evidence type="ECO:0000313" key="2">
    <source>
        <dbReference type="EMBL" id="KAA9136126.1"/>
    </source>
</evidence>
<dbReference type="PANTHER" id="PTHR41521:SF4">
    <property type="entry name" value="BLR0684 PROTEIN"/>
    <property type="match status" value="1"/>
</dbReference>
<sequence>MTTYLINHLRIPGGVPNEAGLQYLERVEATVAAYGGRWLAQGDPDVVEGAWPGSVVLLEFPDRASAQAWYESPEYREILTLRTDNAISDLVFIDGLPEDFTVAGFAGQVRAMVGGSCS</sequence>
<comment type="caution">
    <text evidence="2">The sequence shown here is derived from an EMBL/GenBank/DDBJ whole genome shotgun (WGS) entry which is preliminary data.</text>
</comment>
<reference evidence="3" key="1">
    <citation type="submission" date="2019-09" db="EMBL/GenBank/DDBJ databases">
        <title>Mumia zhuanghuii sp. nov. isolated from the intestinal contents of plateau pika (Ochotona curzoniae) in the Qinghai-Tibet plateau of China.</title>
        <authorList>
            <person name="Tian Z."/>
        </authorList>
    </citation>
    <scope>NUCLEOTIDE SEQUENCE [LARGE SCALE GENOMIC DNA]</scope>
    <source>
        <strain evidence="3">L-033</strain>
    </source>
</reference>
<dbReference type="SUPFAM" id="SSF54909">
    <property type="entry name" value="Dimeric alpha+beta barrel"/>
    <property type="match status" value="1"/>
</dbReference>
<gene>
    <name evidence="2" type="ORF">F6B40_00255</name>
</gene>
<dbReference type="Gene3D" id="3.30.70.100">
    <property type="match status" value="1"/>
</dbReference>
<dbReference type="EMBL" id="VYUY01000002">
    <property type="protein sequence ID" value="KAA9136126.1"/>
    <property type="molecule type" value="Genomic_DNA"/>
</dbReference>
<dbReference type="InterPro" id="IPR010753">
    <property type="entry name" value="DUF1330"/>
</dbReference>
<dbReference type="Pfam" id="PF07045">
    <property type="entry name" value="DUF1330"/>
    <property type="match status" value="1"/>
</dbReference>
<evidence type="ECO:0000259" key="1">
    <source>
        <dbReference type="Pfam" id="PF07045"/>
    </source>
</evidence>